<evidence type="ECO:0000313" key="1">
    <source>
        <dbReference type="EMBL" id="KKL90107.1"/>
    </source>
</evidence>
<dbReference type="AlphaFoldDB" id="A0A0F9ISI1"/>
<organism evidence="1">
    <name type="scientific">marine sediment metagenome</name>
    <dbReference type="NCBI Taxonomy" id="412755"/>
    <lineage>
        <taxon>unclassified sequences</taxon>
        <taxon>metagenomes</taxon>
        <taxon>ecological metagenomes</taxon>
    </lineage>
</organism>
<dbReference type="EMBL" id="LAZR01020101">
    <property type="protein sequence ID" value="KKL90107.1"/>
    <property type="molecule type" value="Genomic_DNA"/>
</dbReference>
<accession>A0A0F9ISI1</accession>
<comment type="caution">
    <text evidence="1">The sequence shown here is derived from an EMBL/GenBank/DDBJ whole genome shotgun (WGS) entry which is preliminary data.</text>
</comment>
<proteinExistence type="predicted"/>
<protein>
    <submittedName>
        <fullName evidence="1">Uncharacterized protein</fullName>
    </submittedName>
</protein>
<name>A0A0F9ISI1_9ZZZZ</name>
<sequence length="78" mass="9190">MIKKPVYFKLVFPEVDPNFPINPEAEIHARRGGTYSYLTPKLTEVEFDGYIDLLIEELEYIRREGTRDFALAKKKLRV</sequence>
<gene>
    <name evidence="1" type="ORF">LCGC14_1908000</name>
</gene>
<reference evidence="1" key="1">
    <citation type="journal article" date="2015" name="Nature">
        <title>Complex archaea that bridge the gap between prokaryotes and eukaryotes.</title>
        <authorList>
            <person name="Spang A."/>
            <person name="Saw J.H."/>
            <person name="Jorgensen S.L."/>
            <person name="Zaremba-Niedzwiedzka K."/>
            <person name="Martijn J."/>
            <person name="Lind A.E."/>
            <person name="van Eijk R."/>
            <person name="Schleper C."/>
            <person name="Guy L."/>
            <person name="Ettema T.J."/>
        </authorList>
    </citation>
    <scope>NUCLEOTIDE SEQUENCE</scope>
</reference>